<feature type="transmembrane region" description="Helical" evidence="7">
    <location>
        <begin position="535"/>
        <end position="555"/>
    </location>
</feature>
<feature type="compositionally biased region" description="Basic residues" evidence="6">
    <location>
        <begin position="141"/>
        <end position="153"/>
    </location>
</feature>
<evidence type="ECO:0000313" key="9">
    <source>
        <dbReference type="EMBL" id="RSH81758.1"/>
    </source>
</evidence>
<feature type="transmembrane region" description="Helical" evidence="7">
    <location>
        <begin position="599"/>
        <end position="619"/>
    </location>
</feature>
<dbReference type="EMBL" id="RSCE01000006">
    <property type="protein sequence ID" value="RSH81758.1"/>
    <property type="molecule type" value="Genomic_DNA"/>
</dbReference>
<feature type="transmembrane region" description="Helical" evidence="7">
    <location>
        <begin position="469"/>
        <end position="489"/>
    </location>
</feature>
<dbReference type="GO" id="GO:0015174">
    <property type="term" value="F:basic amino acid transmembrane transporter activity"/>
    <property type="evidence" value="ECO:0007669"/>
    <property type="project" value="TreeGrafter"/>
</dbReference>
<dbReference type="STRING" id="105984.A0A427XSI3"/>
<feature type="transmembrane region" description="Helical" evidence="7">
    <location>
        <begin position="240"/>
        <end position="263"/>
    </location>
</feature>
<feature type="transmembrane region" description="Helical" evidence="7">
    <location>
        <begin position="270"/>
        <end position="290"/>
    </location>
</feature>
<feature type="transmembrane region" description="Helical" evidence="7">
    <location>
        <begin position="391"/>
        <end position="419"/>
    </location>
</feature>
<feature type="transmembrane region" description="Helical" evidence="7">
    <location>
        <begin position="561"/>
        <end position="587"/>
    </location>
</feature>
<feature type="compositionally biased region" description="Low complexity" evidence="6">
    <location>
        <begin position="168"/>
        <end position="183"/>
    </location>
</feature>
<dbReference type="Gene3D" id="1.20.1250.20">
    <property type="entry name" value="MFS general substrate transporter like domains"/>
    <property type="match status" value="1"/>
</dbReference>
<feature type="compositionally biased region" description="Gly residues" evidence="6">
    <location>
        <begin position="708"/>
        <end position="720"/>
    </location>
</feature>
<feature type="domain" description="Major facilitator superfamily (MFS) profile" evidence="8">
    <location>
        <begin position="206"/>
        <end position="696"/>
    </location>
</feature>
<feature type="transmembrane region" description="Helical" evidence="7">
    <location>
        <begin position="296"/>
        <end position="316"/>
    </location>
</feature>
<dbReference type="PROSITE" id="PS50850">
    <property type="entry name" value="MFS"/>
    <property type="match status" value="1"/>
</dbReference>
<feature type="region of interest" description="Disordered" evidence="6">
    <location>
        <begin position="1"/>
        <end position="68"/>
    </location>
</feature>
<keyword evidence="2" id="KW-0813">Transport</keyword>
<name>A0A427XSI3_9TREE</name>
<feature type="compositionally biased region" description="Low complexity" evidence="6">
    <location>
        <begin position="98"/>
        <end position="133"/>
    </location>
</feature>
<dbReference type="Proteomes" id="UP000279236">
    <property type="component" value="Unassembled WGS sequence"/>
</dbReference>
<evidence type="ECO:0000313" key="10">
    <source>
        <dbReference type="Proteomes" id="UP000279236"/>
    </source>
</evidence>
<feature type="transmembrane region" description="Helical" evidence="7">
    <location>
        <begin position="203"/>
        <end position="228"/>
    </location>
</feature>
<dbReference type="GO" id="GO:0012505">
    <property type="term" value="C:endomembrane system"/>
    <property type="evidence" value="ECO:0007669"/>
    <property type="project" value="UniProtKB-SubCell"/>
</dbReference>
<dbReference type="InterPro" id="IPR036259">
    <property type="entry name" value="MFS_trans_sf"/>
</dbReference>
<evidence type="ECO:0000256" key="1">
    <source>
        <dbReference type="ARBA" id="ARBA00004127"/>
    </source>
</evidence>
<dbReference type="OrthoDB" id="3437016at2759"/>
<dbReference type="GO" id="GO:0005886">
    <property type="term" value="C:plasma membrane"/>
    <property type="evidence" value="ECO:0007669"/>
    <property type="project" value="TreeGrafter"/>
</dbReference>
<feature type="transmembrane region" description="Helical" evidence="7">
    <location>
        <begin position="501"/>
        <end position="523"/>
    </location>
</feature>
<dbReference type="RefSeq" id="XP_028476213.1">
    <property type="nucleotide sequence ID" value="XM_028623280.1"/>
</dbReference>
<dbReference type="PANTHER" id="PTHR23501:SF191">
    <property type="entry name" value="VACUOLAR BASIC AMINO ACID TRANSPORTER 4"/>
    <property type="match status" value="1"/>
</dbReference>
<accession>A0A427XSI3</accession>
<organism evidence="9 10">
    <name type="scientific">Apiotrichum porosum</name>
    <dbReference type="NCBI Taxonomy" id="105984"/>
    <lineage>
        <taxon>Eukaryota</taxon>
        <taxon>Fungi</taxon>
        <taxon>Dikarya</taxon>
        <taxon>Basidiomycota</taxon>
        <taxon>Agaricomycotina</taxon>
        <taxon>Tremellomycetes</taxon>
        <taxon>Trichosporonales</taxon>
        <taxon>Trichosporonaceae</taxon>
        <taxon>Apiotrichum</taxon>
    </lineage>
</organism>
<evidence type="ECO:0000256" key="6">
    <source>
        <dbReference type="SAM" id="MobiDB-lite"/>
    </source>
</evidence>
<evidence type="ECO:0000256" key="2">
    <source>
        <dbReference type="ARBA" id="ARBA00022448"/>
    </source>
</evidence>
<evidence type="ECO:0000259" key="8">
    <source>
        <dbReference type="PROSITE" id="PS50850"/>
    </source>
</evidence>
<keyword evidence="5 7" id="KW-0472">Membrane</keyword>
<evidence type="ECO:0000256" key="3">
    <source>
        <dbReference type="ARBA" id="ARBA00022692"/>
    </source>
</evidence>
<feature type="region of interest" description="Disordered" evidence="6">
    <location>
        <begin position="86"/>
        <end position="193"/>
    </location>
</feature>
<feature type="transmembrane region" description="Helical" evidence="7">
    <location>
        <begin position="359"/>
        <end position="379"/>
    </location>
</feature>
<feature type="compositionally biased region" description="Low complexity" evidence="6">
    <location>
        <begin position="22"/>
        <end position="35"/>
    </location>
</feature>
<comment type="subcellular location">
    <subcellularLocation>
        <location evidence="1">Endomembrane system</location>
        <topology evidence="1">Multi-pass membrane protein</topology>
    </subcellularLocation>
</comment>
<reference evidence="9 10" key="1">
    <citation type="submission" date="2018-11" db="EMBL/GenBank/DDBJ databases">
        <title>Genome sequence of Apiotrichum porosum DSM 27194.</title>
        <authorList>
            <person name="Aliyu H."/>
            <person name="Gorte O."/>
            <person name="Ochsenreither K."/>
        </authorList>
    </citation>
    <scope>NUCLEOTIDE SEQUENCE [LARGE SCALE GENOMIC DNA]</scope>
    <source>
        <strain evidence="9 10">DSM 27194</strain>
    </source>
</reference>
<dbReference type="SUPFAM" id="SSF103473">
    <property type="entry name" value="MFS general substrate transporter"/>
    <property type="match status" value="1"/>
</dbReference>
<comment type="caution">
    <text evidence="9">The sequence shown here is derived from an EMBL/GenBank/DDBJ whole genome shotgun (WGS) entry which is preliminary data.</text>
</comment>
<feature type="transmembrane region" description="Helical" evidence="7">
    <location>
        <begin position="328"/>
        <end position="347"/>
    </location>
</feature>
<dbReference type="InterPro" id="IPR011701">
    <property type="entry name" value="MFS"/>
</dbReference>
<keyword evidence="4 7" id="KW-1133">Transmembrane helix</keyword>
<dbReference type="PANTHER" id="PTHR23501">
    <property type="entry name" value="MAJOR FACILITATOR SUPERFAMILY"/>
    <property type="match status" value="1"/>
</dbReference>
<dbReference type="AlphaFoldDB" id="A0A427XSI3"/>
<feature type="region of interest" description="Disordered" evidence="6">
    <location>
        <begin position="702"/>
        <end position="744"/>
    </location>
</feature>
<dbReference type="GeneID" id="39592493"/>
<dbReference type="Pfam" id="PF07690">
    <property type="entry name" value="MFS_1"/>
    <property type="match status" value="1"/>
</dbReference>
<evidence type="ECO:0000256" key="4">
    <source>
        <dbReference type="ARBA" id="ARBA00022989"/>
    </source>
</evidence>
<keyword evidence="10" id="KW-1185">Reference proteome</keyword>
<protein>
    <recommendedName>
        <fullName evidence="8">Major facilitator superfamily (MFS) profile domain-containing protein</fullName>
    </recommendedName>
</protein>
<evidence type="ECO:0000256" key="7">
    <source>
        <dbReference type="SAM" id="Phobius"/>
    </source>
</evidence>
<feature type="transmembrane region" description="Helical" evidence="7">
    <location>
        <begin position="672"/>
        <end position="692"/>
    </location>
</feature>
<feature type="transmembrane region" description="Helical" evidence="7">
    <location>
        <begin position="431"/>
        <end position="449"/>
    </location>
</feature>
<sequence length="744" mass="79157">MPAFVSGHGGPANDHDHDHSRSSSPHQSPRPSSSRHSSRTYRPQRIAPAGLVLQPAAPAANERTRLLNHARTHSYASYASAASASSTSTLAPSPPGSSGPASPHTASPYGSHSSTTTGSRSHSHSRSASPAGSEDTVMSRKLGKNGVVRHSHRHSYDREHHAHHQHQHQPQYHQHQHQHQQQTAHHEHHRTAPLKDSMSRARLYIICAGIWASNFTFAFQSTAIPTLAPSISSSFNHAELAAYLGSVFTLGNTAGIPVYGVLIDTLGRRFAMLTACCFFGAGTVACALAPGMHSLIAARALSGLGGGGLLTVSAVICTDLVHLHERGFYQGIMMTIFGAGSMIGGPFSGWLSDTYGWRLSFWVQIPIIAWCAFIVACFLPEPPIAPTHQSAWAGLASLDWGGILLLLGSVSTLILGLSFHTSYFRAWSDPVVWGLLLASALSVAGFILVENKVKRPIVPLSMFKSRQLVAIWLSGTFLSIAAQAFLFHVPTYFAVLLDSSAAQAGLVVSICSGLGLSSGSLLAGYHIRRGGRYTWLGFFSLFPAIISSFVASQWTPNWPTWTYYATVLPTNIGYAIFLCVTLIALISSVDSHAMPKATALLYTVRSLGSTLGVSLGGSIQVGVLVQSLQRKFAHVPDGAAIVSAVVHSKAAIKALPPAQAAMALSAYARSLSAVWIAAGCVAVFTLVSALFIRQNEIPPHKGALKNGNGHGHGNGNGSGSGDDDVRKPVKSKRRVRMAVDVEQH</sequence>
<keyword evidence="3 7" id="KW-0812">Transmembrane</keyword>
<gene>
    <name evidence="9" type="ORF">EHS24_007950</name>
</gene>
<dbReference type="GO" id="GO:0000329">
    <property type="term" value="C:fungal-type vacuole membrane"/>
    <property type="evidence" value="ECO:0007669"/>
    <property type="project" value="TreeGrafter"/>
</dbReference>
<proteinExistence type="predicted"/>
<evidence type="ECO:0000256" key="5">
    <source>
        <dbReference type="ARBA" id="ARBA00023136"/>
    </source>
</evidence>
<dbReference type="InterPro" id="IPR020846">
    <property type="entry name" value="MFS_dom"/>
</dbReference>